<accession>A0A090QFF4</accession>
<comment type="caution">
    <text evidence="1">The sequence shown here is derived from an EMBL/GenBank/DDBJ whole genome shotgun (WGS) entry which is preliminary data.</text>
</comment>
<organism evidence="1 2">
    <name type="scientific">Nonlabens ulvanivorans</name>
    <name type="common">Persicivirga ulvanivorans</name>
    <dbReference type="NCBI Taxonomy" id="906888"/>
    <lineage>
        <taxon>Bacteria</taxon>
        <taxon>Pseudomonadati</taxon>
        <taxon>Bacteroidota</taxon>
        <taxon>Flavobacteriia</taxon>
        <taxon>Flavobacteriales</taxon>
        <taxon>Flavobacteriaceae</taxon>
        <taxon>Nonlabens</taxon>
    </lineage>
</organism>
<evidence type="ECO:0000313" key="1">
    <source>
        <dbReference type="EMBL" id="GAL01870.1"/>
    </source>
</evidence>
<proteinExistence type="predicted"/>
<gene>
    <name evidence="1" type="ORF">JCM19314_1543</name>
</gene>
<dbReference type="Proteomes" id="UP000029226">
    <property type="component" value="Unassembled WGS sequence"/>
</dbReference>
<protein>
    <submittedName>
        <fullName evidence="1">Uncharacterized protein</fullName>
    </submittedName>
</protein>
<evidence type="ECO:0000313" key="2">
    <source>
        <dbReference type="Proteomes" id="UP000029226"/>
    </source>
</evidence>
<sequence>MLSLTTSFLKIKKTRLRTIKKTPNIKPSIPGLTYLLKKAPIETNIIAGIPRYNNSLLSKPFLKKAILVTLLD</sequence>
<dbReference type="EMBL" id="BBMM01000016">
    <property type="protein sequence ID" value="GAL01870.1"/>
    <property type="molecule type" value="Genomic_DNA"/>
</dbReference>
<reference evidence="1 2" key="1">
    <citation type="journal article" date="2014" name="Genome Announc.">
        <title>Draft Genome Sequences of Marine Flavobacterium Nonlabens Strains NR17, NR24, NR27, NR32, NR33, and Ara13.</title>
        <authorList>
            <person name="Nakanishi M."/>
            <person name="Meirelles P."/>
            <person name="Suzuki R."/>
            <person name="Takatani N."/>
            <person name="Mino S."/>
            <person name="Suda W."/>
            <person name="Oshima K."/>
            <person name="Hattori M."/>
            <person name="Ohkuma M."/>
            <person name="Hosokawa M."/>
            <person name="Miyashita K."/>
            <person name="Thompson F.L."/>
            <person name="Niwa A."/>
            <person name="Sawabe T."/>
            <person name="Sawabe T."/>
        </authorList>
    </citation>
    <scope>NUCLEOTIDE SEQUENCE [LARGE SCALE GENOMIC DNA]</scope>
    <source>
        <strain evidence="2">JCM19314</strain>
    </source>
</reference>
<dbReference type="AlphaFoldDB" id="A0A090QFF4"/>
<name>A0A090QFF4_NONUL</name>